<dbReference type="Pfam" id="PF00395">
    <property type="entry name" value="SLH"/>
    <property type="match status" value="1"/>
</dbReference>
<dbReference type="RefSeq" id="WP_308451881.1">
    <property type="nucleotide sequence ID" value="NZ_JAJEPU010000043.1"/>
</dbReference>
<dbReference type="PROSITE" id="PS51272">
    <property type="entry name" value="SLH"/>
    <property type="match status" value="1"/>
</dbReference>
<gene>
    <name evidence="4" type="ORF">LKD32_12160</name>
</gene>
<dbReference type="InterPro" id="IPR001119">
    <property type="entry name" value="SLH_dom"/>
</dbReference>
<organism evidence="4 5">
    <name type="scientific">Brotaphodocola catenula</name>
    <dbReference type="NCBI Taxonomy" id="2885361"/>
    <lineage>
        <taxon>Bacteria</taxon>
        <taxon>Bacillati</taxon>
        <taxon>Bacillota</taxon>
        <taxon>Clostridia</taxon>
        <taxon>Lachnospirales</taxon>
        <taxon>Lachnospiraceae</taxon>
        <taxon>Brotaphodocola</taxon>
    </lineage>
</organism>
<keyword evidence="2" id="KW-0732">Signal</keyword>
<comment type="caution">
    <text evidence="4">The sequence shown here is derived from an EMBL/GenBank/DDBJ whole genome shotgun (WGS) entry which is preliminary data.</text>
</comment>
<keyword evidence="5" id="KW-1185">Reference proteome</keyword>
<feature type="domain" description="SLH" evidence="3">
    <location>
        <begin position="79"/>
        <end position="142"/>
    </location>
</feature>
<keyword evidence="1" id="KW-0677">Repeat</keyword>
<dbReference type="EMBL" id="JAJEPU010000043">
    <property type="protein sequence ID" value="MCC2165616.1"/>
    <property type="molecule type" value="Genomic_DNA"/>
</dbReference>
<feature type="chain" id="PRO_5041906114" evidence="2">
    <location>
        <begin position="28"/>
        <end position="367"/>
    </location>
</feature>
<dbReference type="Proteomes" id="UP001198962">
    <property type="component" value="Unassembled WGS sequence"/>
</dbReference>
<evidence type="ECO:0000256" key="1">
    <source>
        <dbReference type="ARBA" id="ARBA00022737"/>
    </source>
</evidence>
<accession>A0AAE3DM33</accession>
<dbReference type="AlphaFoldDB" id="A0AAE3DM33"/>
<evidence type="ECO:0000259" key="3">
    <source>
        <dbReference type="PROSITE" id="PS51272"/>
    </source>
</evidence>
<proteinExistence type="predicted"/>
<feature type="signal peptide" evidence="2">
    <location>
        <begin position="1"/>
        <end position="27"/>
    </location>
</feature>
<evidence type="ECO:0000313" key="4">
    <source>
        <dbReference type="EMBL" id="MCC2165616.1"/>
    </source>
</evidence>
<evidence type="ECO:0000256" key="2">
    <source>
        <dbReference type="SAM" id="SignalP"/>
    </source>
</evidence>
<protein>
    <submittedName>
        <fullName evidence="4">S-layer homology domain-containing protein</fullName>
    </submittedName>
</protein>
<sequence length="367" mass="40216">MGKRGKIAVAMAIVTATSSVLPMVAQAADNNMDYRRKVVGIAGIMSVSSDLTTSVTRGEFAQMLVKASTYRDYLTSTSNVSVYSDVPATHTYASSIRMAAEKQWMVGYLGGQFKPDQAITLQEAVRGLLALLGYTNEDFATNTVGARMAMYYSLELNDEVDRQQTEILNRQDCINLFYNLLKTDSKTTGKAYATVLGCELNSDGEVNPMGLADTDLKGPKLIPKGSVLGNYIPFNVQQASIFIDGEASSYEILKQHISNDYVVVYYNTTAKTIWAYVADSVDEIQSGRCAIRGTVENIYYSSSDVMTPTSITLDGDDNEYKLTNSQMQFAFSIYGSLRVGDTVTLICEKTVNSNGDATYTIVDYVED</sequence>
<evidence type="ECO:0000313" key="5">
    <source>
        <dbReference type="Proteomes" id="UP001198962"/>
    </source>
</evidence>
<name>A0AAE3DM33_9FIRM</name>
<reference evidence="4" key="1">
    <citation type="submission" date="2021-10" db="EMBL/GenBank/DDBJ databases">
        <title>Anaerobic single-cell dispensing facilitates the cultivation of human gut bacteria.</title>
        <authorList>
            <person name="Afrizal A."/>
        </authorList>
    </citation>
    <scope>NUCLEOTIDE SEQUENCE</scope>
    <source>
        <strain evidence="4">CLA-AA-H274</strain>
    </source>
</reference>